<accession>A0A0G0T3M1</accession>
<comment type="caution">
    <text evidence="1">The sequence shown here is derived from an EMBL/GenBank/DDBJ whole genome shotgun (WGS) entry which is preliminary data.</text>
</comment>
<dbReference type="InterPro" id="IPR021341">
    <property type="entry name" value="DUF2958"/>
</dbReference>
<dbReference type="Pfam" id="PF11171">
    <property type="entry name" value="DUF2958"/>
    <property type="match status" value="1"/>
</dbReference>
<protein>
    <recommendedName>
        <fullName evidence="3">DUF2958 domain-containing protein</fullName>
    </recommendedName>
</protein>
<reference evidence="1 2" key="1">
    <citation type="journal article" date="2015" name="Nature">
        <title>rRNA introns, odd ribosomes, and small enigmatic genomes across a large radiation of phyla.</title>
        <authorList>
            <person name="Brown C.T."/>
            <person name="Hug L.A."/>
            <person name="Thomas B.C."/>
            <person name="Sharon I."/>
            <person name="Castelle C.J."/>
            <person name="Singh A."/>
            <person name="Wilkins M.J."/>
            <person name="Williams K.H."/>
            <person name="Banfield J.F."/>
        </authorList>
    </citation>
    <scope>NUCLEOTIDE SEQUENCE [LARGE SCALE GENOMIC DNA]</scope>
</reference>
<organism evidence="1 2">
    <name type="scientific">Candidatus Daviesbacteria bacterium GW2011_GWC2_40_12</name>
    <dbReference type="NCBI Taxonomy" id="1618431"/>
    <lineage>
        <taxon>Bacteria</taxon>
        <taxon>Candidatus Daviesiibacteriota</taxon>
    </lineage>
</organism>
<dbReference type="AlphaFoldDB" id="A0A0G0T3M1"/>
<proteinExistence type="predicted"/>
<evidence type="ECO:0000313" key="2">
    <source>
        <dbReference type="Proteomes" id="UP000034881"/>
    </source>
</evidence>
<sequence>MQLLTKEITSKLPFLYTQEDEEDPMVICKFFTVWSNWTWYGIEFDGKDTFFGYVVGHEAELGYFSLSELQGLKGPMGLGIERDMYFRPCKLSEIKRLHEGRY</sequence>
<dbReference type="Proteomes" id="UP000034881">
    <property type="component" value="Unassembled WGS sequence"/>
</dbReference>
<dbReference type="PATRIC" id="fig|1618431.3.peg.915"/>
<evidence type="ECO:0008006" key="3">
    <source>
        <dbReference type="Google" id="ProtNLM"/>
    </source>
</evidence>
<evidence type="ECO:0000313" key="1">
    <source>
        <dbReference type="EMBL" id="KKR41700.1"/>
    </source>
</evidence>
<gene>
    <name evidence="1" type="ORF">UT77_C0007G0002</name>
</gene>
<name>A0A0G0T3M1_9BACT</name>
<dbReference type="EMBL" id="LBYB01000007">
    <property type="protein sequence ID" value="KKR41700.1"/>
    <property type="molecule type" value="Genomic_DNA"/>
</dbReference>